<dbReference type="AlphaFoldDB" id="A0A834JMP2"/>
<comment type="caution">
    <text evidence="1">The sequence shown here is derived from an EMBL/GenBank/DDBJ whole genome shotgun (WGS) entry which is preliminary data.</text>
</comment>
<name>A0A834JMP2_VESVU</name>
<sequence>MQPFALTTVKEEEEKKRKKEKRLRCEVGILSHQGQQQRRAFDRPLQFLVHLYFGLRRENLEISSGCYSDFDIALSWDFEFISANGLRNFRSFERLKIYLHEWT</sequence>
<evidence type="ECO:0000313" key="1">
    <source>
        <dbReference type="EMBL" id="KAF7391418.1"/>
    </source>
</evidence>
<dbReference type="EMBL" id="JACSEA010000010">
    <property type="protein sequence ID" value="KAF7391418.1"/>
    <property type="molecule type" value="Genomic_DNA"/>
</dbReference>
<evidence type="ECO:0000313" key="2">
    <source>
        <dbReference type="Proteomes" id="UP000614350"/>
    </source>
</evidence>
<organism evidence="1 2">
    <name type="scientific">Vespula vulgaris</name>
    <name type="common">Yellow jacket</name>
    <name type="synonym">Wasp</name>
    <dbReference type="NCBI Taxonomy" id="7454"/>
    <lineage>
        <taxon>Eukaryota</taxon>
        <taxon>Metazoa</taxon>
        <taxon>Ecdysozoa</taxon>
        <taxon>Arthropoda</taxon>
        <taxon>Hexapoda</taxon>
        <taxon>Insecta</taxon>
        <taxon>Pterygota</taxon>
        <taxon>Neoptera</taxon>
        <taxon>Endopterygota</taxon>
        <taxon>Hymenoptera</taxon>
        <taxon>Apocrita</taxon>
        <taxon>Aculeata</taxon>
        <taxon>Vespoidea</taxon>
        <taxon>Vespidae</taxon>
        <taxon>Vespinae</taxon>
        <taxon>Vespula</taxon>
    </lineage>
</organism>
<protein>
    <submittedName>
        <fullName evidence="1">Uncharacterized protein</fullName>
    </submittedName>
</protein>
<dbReference type="Proteomes" id="UP000614350">
    <property type="component" value="Unassembled WGS sequence"/>
</dbReference>
<reference evidence="1" key="1">
    <citation type="journal article" date="2020" name="G3 (Bethesda)">
        <title>High-Quality Assemblies for Three Invasive Social Wasps from the &lt;i&gt;Vespula&lt;/i&gt; Genus.</title>
        <authorList>
            <person name="Harrop T.W.R."/>
            <person name="Guhlin J."/>
            <person name="McLaughlin G.M."/>
            <person name="Permina E."/>
            <person name="Stockwell P."/>
            <person name="Gilligan J."/>
            <person name="Le Lec M.F."/>
            <person name="Gruber M.A.M."/>
            <person name="Quinn O."/>
            <person name="Lovegrove M."/>
            <person name="Duncan E.J."/>
            <person name="Remnant E.J."/>
            <person name="Van Eeckhoven J."/>
            <person name="Graham B."/>
            <person name="Knapp R.A."/>
            <person name="Langford K.W."/>
            <person name="Kronenberg Z."/>
            <person name="Press M.O."/>
            <person name="Eacker S.M."/>
            <person name="Wilson-Rankin E.E."/>
            <person name="Purcell J."/>
            <person name="Lester P.J."/>
            <person name="Dearden P.K."/>
        </authorList>
    </citation>
    <scope>NUCLEOTIDE SEQUENCE</scope>
    <source>
        <strain evidence="1">Marl-1</strain>
    </source>
</reference>
<accession>A0A834JMP2</accession>
<gene>
    <name evidence="1" type="ORF">HZH66_009898</name>
</gene>
<proteinExistence type="predicted"/>
<keyword evidence="2" id="KW-1185">Reference proteome</keyword>